<gene>
    <name evidence="1" type="ORF">LNAT_P0594</name>
</gene>
<dbReference type="InterPro" id="IPR020483">
    <property type="entry name" value="Uncharacterised_YgbA"/>
</dbReference>
<evidence type="ECO:0000313" key="1">
    <source>
        <dbReference type="EMBL" id="GAX87299.1"/>
    </source>
</evidence>
<comment type="caution">
    <text evidence="1">The sequence shown here is derived from an EMBL/GenBank/DDBJ whole genome shotgun (WGS) entry which is preliminary data.</text>
</comment>
<evidence type="ECO:0000313" key="2">
    <source>
        <dbReference type="Proteomes" id="UP000217944"/>
    </source>
</evidence>
<dbReference type="OrthoDB" id="5344095at2"/>
<reference evidence="1 2" key="1">
    <citation type="journal article" date="2017" name="Syst. Appl. Microbiol.">
        <title>Lebetimonas natsushimae sp. nov., a novel strictly anaerobic, moderately thermophilic chemoautotroph isolated from a deep-sea hydrothermal vent polychaete nest in the Mid-Okinawa Trough.</title>
        <authorList>
            <person name="Nagata R."/>
            <person name="Takaki Y."/>
            <person name="Tame A."/>
            <person name="Nunoura T."/>
            <person name="Muto H."/>
            <person name="Mino S."/>
            <person name="Sawayama S."/>
            <person name="Takai K."/>
            <person name="Nakagawa S."/>
        </authorList>
    </citation>
    <scope>NUCLEOTIDE SEQUENCE [LARGE SCALE GENOMIC DNA]</scope>
    <source>
        <strain evidence="1 2">HS1857</strain>
    </source>
</reference>
<name>A0A292YCX2_9BACT</name>
<protein>
    <recommendedName>
        <fullName evidence="3">Nitrous oxide-stimulated promoter</fullName>
    </recommendedName>
</protein>
<sequence>MTEEKFKSEIETLKKFFPIYCNDKHTGQFLKNYHLNYKNLKLDFDVCLCEECHNLLSYAIDRLTECPNNPKPRCRKCPNPCYEKDKFKQMAKMMRYSGMKLGLTKAAKRLKNIFKKSDNS</sequence>
<dbReference type="Proteomes" id="UP000217944">
    <property type="component" value="Unassembled WGS sequence"/>
</dbReference>
<dbReference type="AlphaFoldDB" id="A0A292YCX2"/>
<accession>A0A292YCX2</accession>
<proteinExistence type="predicted"/>
<dbReference type="Pfam" id="PF11756">
    <property type="entry name" value="YgbA_NO"/>
    <property type="match status" value="1"/>
</dbReference>
<keyword evidence="2" id="KW-1185">Reference proteome</keyword>
<dbReference type="EMBL" id="BDME01000001">
    <property type="protein sequence ID" value="GAX87299.1"/>
    <property type="molecule type" value="Genomic_DNA"/>
</dbReference>
<evidence type="ECO:0008006" key="3">
    <source>
        <dbReference type="Google" id="ProtNLM"/>
    </source>
</evidence>
<dbReference type="RefSeq" id="WP_096258446.1">
    <property type="nucleotide sequence ID" value="NZ_BDME01000001.1"/>
</dbReference>
<dbReference type="NCBIfam" id="NF007718">
    <property type="entry name" value="PRK10410.2-2"/>
    <property type="match status" value="1"/>
</dbReference>
<organism evidence="1 2">
    <name type="scientific">Lebetimonas natsushimae</name>
    <dbReference type="NCBI Taxonomy" id="1936991"/>
    <lineage>
        <taxon>Bacteria</taxon>
        <taxon>Pseudomonadati</taxon>
        <taxon>Campylobacterota</taxon>
        <taxon>Epsilonproteobacteria</taxon>
        <taxon>Nautiliales</taxon>
        <taxon>Nautiliaceae</taxon>
        <taxon>Lebetimonas</taxon>
    </lineage>
</organism>